<dbReference type="PROSITE" id="PS00571">
    <property type="entry name" value="AMIDASES"/>
    <property type="match status" value="1"/>
</dbReference>
<accession>A0A327KQG5</accession>
<protein>
    <submittedName>
        <fullName evidence="2">Amidase</fullName>
    </submittedName>
</protein>
<dbReference type="InterPro" id="IPR036928">
    <property type="entry name" value="AS_sf"/>
</dbReference>
<evidence type="ECO:0000313" key="3">
    <source>
        <dbReference type="Proteomes" id="UP000248863"/>
    </source>
</evidence>
<dbReference type="OrthoDB" id="8438154at2"/>
<keyword evidence="3" id="KW-1185">Reference proteome</keyword>
<feature type="domain" description="Amidase" evidence="1">
    <location>
        <begin position="276"/>
        <end position="386"/>
    </location>
</feature>
<dbReference type="AlphaFoldDB" id="A0A327KQG5"/>
<dbReference type="EMBL" id="NPEU01000049">
    <property type="protein sequence ID" value="RAI40146.1"/>
    <property type="molecule type" value="Genomic_DNA"/>
</dbReference>
<comment type="caution">
    <text evidence="2">The sequence shown here is derived from an EMBL/GenBank/DDBJ whole genome shotgun (WGS) entry which is preliminary data.</text>
</comment>
<dbReference type="NCBIfam" id="NF006169">
    <property type="entry name" value="PRK08310.1"/>
    <property type="match status" value="1"/>
</dbReference>
<dbReference type="PANTHER" id="PTHR46310:SF7">
    <property type="entry name" value="AMIDASE 1"/>
    <property type="match status" value="1"/>
</dbReference>
<dbReference type="InterPro" id="IPR020556">
    <property type="entry name" value="Amidase_CS"/>
</dbReference>
<name>A0A327KQG5_9BRAD</name>
<dbReference type="RefSeq" id="WP_111356439.1">
    <property type="nucleotide sequence ID" value="NZ_NHSK01000054.1"/>
</dbReference>
<dbReference type="Gene3D" id="3.90.1300.10">
    <property type="entry name" value="Amidase signature (AS) domain"/>
    <property type="match status" value="1"/>
</dbReference>
<feature type="domain" description="Amidase" evidence="1">
    <location>
        <begin position="19"/>
        <end position="205"/>
    </location>
</feature>
<sequence>MTDAASFSDPHNAFCHDVDVRLDGKPRGPLSGLTFGAKDLFHVKGHRTGGGNFDWRDSHPPAEETAWAIETLVAAGATMIGKTITDEISRGIFGESAFYGTPTNARAPGRIPGGSSSGSAAAVAGGTVPFAIGTDTAGSVRVPSSFCGLYGIRTTHGRVPVAGMLPQAPSFDTVGWMADDADIFARVSAVLLESSIEAARPKRIFLAEDALAVAEPATAAAVEAALTKAFGGETAIERVTLSPTGLAAWSSHQAALQGREAWTTFGDWIDGTNPRFSFEVADNFLRGIKASPDELAAARETREQVRERVHALLADGSLIALPTTPFPAPLAGQKRSTMWGLRTGIIALTAVSGMAGTPQVTMPFASVDGLPVGLSLIGAPGADERLVGAALDAGRRGARV</sequence>
<dbReference type="InterPro" id="IPR023631">
    <property type="entry name" value="Amidase_dom"/>
</dbReference>
<proteinExistence type="predicted"/>
<organism evidence="2 3">
    <name type="scientific">Rhodoplanes elegans</name>
    <dbReference type="NCBI Taxonomy" id="29408"/>
    <lineage>
        <taxon>Bacteria</taxon>
        <taxon>Pseudomonadati</taxon>
        <taxon>Pseudomonadota</taxon>
        <taxon>Alphaproteobacteria</taxon>
        <taxon>Hyphomicrobiales</taxon>
        <taxon>Nitrobacteraceae</taxon>
        <taxon>Rhodoplanes</taxon>
    </lineage>
</organism>
<dbReference type="PANTHER" id="PTHR46310">
    <property type="entry name" value="AMIDASE 1"/>
    <property type="match status" value="1"/>
</dbReference>
<gene>
    <name evidence="2" type="ORF">CH338_07120</name>
</gene>
<evidence type="ECO:0000259" key="1">
    <source>
        <dbReference type="Pfam" id="PF01425"/>
    </source>
</evidence>
<dbReference type="Proteomes" id="UP000248863">
    <property type="component" value="Unassembled WGS sequence"/>
</dbReference>
<dbReference type="SUPFAM" id="SSF75304">
    <property type="entry name" value="Amidase signature (AS) enzymes"/>
    <property type="match status" value="1"/>
</dbReference>
<evidence type="ECO:0000313" key="2">
    <source>
        <dbReference type="EMBL" id="RAI40146.1"/>
    </source>
</evidence>
<dbReference type="Pfam" id="PF01425">
    <property type="entry name" value="Amidase"/>
    <property type="match status" value="2"/>
</dbReference>
<reference evidence="2 3" key="1">
    <citation type="submission" date="2017-07" db="EMBL/GenBank/DDBJ databases">
        <title>Draft Genome Sequences of Select Purple Nonsulfur Bacteria.</title>
        <authorList>
            <person name="Lasarre B."/>
            <person name="Mckinlay J.B."/>
        </authorList>
    </citation>
    <scope>NUCLEOTIDE SEQUENCE [LARGE SCALE GENOMIC DNA]</scope>
    <source>
        <strain evidence="2 3">DSM 11907</strain>
    </source>
</reference>